<evidence type="ECO:0000313" key="3">
    <source>
        <dbReference type="EMBL" id="MEP0815547.1"/>
    </source>
</evidence>
<dbReference type="InterPro" id="IPR018449">
    <property type="entry name" value="NIL_domain"/>
</dbReference>
<feature type="domain" description="NIL" evidence="2">
    <location>
        <begin position="36"/>
        <end position="110"/>
    </location>
</feature>
<keyword evidence="4" id="KW-1185">Reference proteome</keyword>
<organism evidence="3 4">
    <name type="scientific">Trichocoleus desertorum GB2-A4</name>
    <dbReference type="NCBI Taxonomy" id="2933944"/>
    <lineage>
        <taxon>Bacteria</taxon>
        <taxon>Bacillati</taxon>
        <taxon>Cyanobacteriota</taxon>
        <taxon>Cyanophyceae</taxon>
        <taxon>Leptolyngbyales</taxon>
        <taxon>Trichocoleusaceae</taxon>
        <taxon>Trichocoleus</taxon>
    </lineage>
</organism>
<accession>A0ABV0J196</accession>
<evidence type="ECO:0000256" key="1">
    <source>
        <dbReference type="SAM" id="MobiDB-lite"/>
    </source>
</evidence>
<dbReference type="Pfam" id="PF09383">
    <property type="entry name" value="NIL"/>
    <property type="match status" value="1"/>
</dbReference>
<comment type="caution">
    <text evidence="3">The sequence shown here is derived from an EMBL/GenBank/DDBJ whole genome shotgun (WGS) entry which is preliminary data.</text>
</comment>
<protein>
    <submittedName>
        <fullName evidence="3">NIL domain-containing protein</fullName>
    </submittedName>
</protein>
<feature type="region of interest" description="Disordered" evidence="1">
    <location>
        <begin position="1"/>
        <end position="28"/>
    </location>
</feature>
<dbReference type="SMART" id="SM00930">
    <property type="entry name" value="NIL"/>
    <property type="match status" value="1"/>
</dbReference>
<evidence type="ECO:0000313" key="4">
    <source>
        <dbReference type="Proteomes" id="UP001464891"/>
    </source>
</evidence>
<reference evidence="3 4" key="1">
    <citation type="submission" date="2022-04" db="EMBL/GenBank/DDBJ databases">
        <title>Positive selection, recombination, and allopatry shape intraspecific diversity of widespread and dominant cyanobacteria.</title>
        <authorList>
            <person name="Wei J."/>
            <person name="Shu W."/>
            <person name="Hu C."/>
        </authorList>
    </citation>
    <scope>NUCLEOTIDE SEQUENCE [LARGE SCALE GENOMIC DNA]</scope>
    <source>
        <strain evidence="3 4">GB2-A4</strain>
    </source>
</reference>
<sequence>MRAPMLEQEQSSGIGKPQTVLGARRSRLPRCTESATQVRIKLRIPAQRRQEPIISHLTAQHGLSVNITAARLSPNPQEDGWFDLELRGTPQQLQQALAYLQSLNITIWGKPNPDGDGWL</sequence>
<dbReference type="InterPro" id="IPR045865">
    <property type="entry name" value="ACT-like_dom_sf"/>
</dbReference>
<dbReference type="RefSeq" id="WP_242016719.1">
    <property type="nucleotide sequence ID" value="NZ_JAMPKM010000001.1"/>
</dbReference>
<dbReference type="EMBL" id="JAMPKM010000001">
    <property type="protein sequence ID" value="MEP0815547.1"/>
    <property type="molecule type" value="Genomic_DNA"/>
</dbReference>
<name>A0ABV0J196_9CYAN</name>
<gene>
    <name evidence="3" type="ORF">NC998_00385</name>
</gene>
<dbReference type="SUPFAM" id="SSF55021">
    <property type="entry name" value="ACT-like"/>
    <property type="match status" value="1"/>
</dbReference>
<dbReference type="Gene3D" id="3.30.70.260">
    <property type="match status" value="1"/>
</dbReference>
<dbReference type="Proteomes" id="UP001464891">
    <property type="component" value="Unassembled WGS sequence"/>
</dbReference>
<evidence type="ECO:0000259" key="2">
    <source>
        <dbReference type="SMART" id="SM00930"/>
    </source>
</evidence>
<proteinExistence type="predicted"/>